<evidence type="ECO:0000313" key="3">
    <source>
        <dbReference type="EMBL" id="OGN27928.1"/>
    </source>
</evidence>
<feature type="coiled-coil region" evidence="1">
    <location>
        <begin position="255"/>
        <end position="293"/>
    </location>
</feature>
<dbReference type="Pfam" id="PF13489">
    <property type="entry name" value="Methyltransf_23"/>
    <property type="match status" value="1"/>
</dbReference>
<protein>
    <recommendedName>
        <fullName evidence="2">C-methyltransferase domain-containing protein</fullName>
    </recommendedName>
</protein>
<dbReference type="EMBL" id="MGKO01000005">
    <property type="protein sequence ID" value="OGN27928.1"/>
    <property type="molecule type" value="Genomic_DNA"/>
</dbReference>
<organism evidence="3 4">
    <name type="scientific">Candidatus Yanofskybacteria bacterium RIFCSPLOWO2_01_FULL_49_17</name>
    <dbReference type="NCBI Taxonomy" id="1802700"/>
    <lineage>
        <taxon>Bacteria</taxon>
        <taxon>Candidatus Yanofskyibacteriota</taxon>
    </lineage>
</organism>
<dbReference type="PANTHER" id="PTHR43861">
    <property type="entry name" value="TRANS-ACONITATE 2-METHYLTRANSFERASE-RELATED"/>
    <property type="match status" value="1"/>
</dbReference>
<feature type="domain" description="C-methyltransferase" evidence="2">
    <location>
        <begin position="234"/>
        <end position="392"/>
    </location>
</feature>
<dbReference type="SUPFAM" id="SSF53335">
    <property type="entry name" value="S-adenosyl-L-methionine-dependent methyltransferases"/>
    <property type="match status" value="1"/>
</dbReference>
<sequence>MDINLKPVIDFGKMPIANGFLTPDQFKDEYFYNMVLGYDLATHAIGLINKVPPKMMFHENYAFFSSTSKGMQIHFRQTAEKLLPYAGKGIVVEMGSNDGIMLQAWKDLGVWAIGVEPSGNVAEVSRSKGHEVIIKFMSDSVADEILAKGKVSLVFGANVSCHIEGFENYLKAVTKLIGRDGVFVFEDPYFIDIVEKTSYDQIYDEHVWYFTISFINAMLEPLGFHVFDCEHIEVHGGELRMYVGHKKTYPIKPVVTKWLAKEKNLEGQLETLKKNTEQSRKELVALLNKIKSEGKKICGFAATSKATTIFNYCGIGPELIPFVTDTTPEKQGKYYPGVHIPVVPQTVFEAGKTDKLKFIDYAFLCAWNHSKEIDKYQAWYKEAGGHWITHVPKPRII</sequence>
<name>A0A1F8GTG8_9BACT</name>
<dbReference type="InterPro" id="IPR038576">
    <property type="entry name" value="Methyltransf_Zn-bd_dom_put_sf"/>
</dbReference>
<dbReference type="AlphaFoldDB" id="A0A1F8GTG8"/>
<dbReference type="InterPro" id="IPR013691">
    <property type="entry name" value="MeTrfase_14"/>
</dbReference>
<dbReference type="Pfam" id="PF08484">
    <property type="entry name" value="Methyltransf_14"/>
    <property type="match status" value="1"/>
</dbReference>
<accession>A0A1F8GTG8</accession>
<dbReference type="Gene3D" id="6.20.50.110">
    <property type="entry name" value="Methyltransferase, zinc-binding domain"/>
    <property type="match status" value="1"/>
</dbReference>
<reference evidence="3 4" key="1">
    <citation type="journal article" date="2016" name="Nat. Commun.">
        <title>Thousands of microbial genomes shed light on interconnected biogeochemical processes in an aquifer system.</title>
        <authorList>
            <person name="Anantharaman K."/>
            <person name="Brown C.T."/>
            <person name="Hug L.A."/>
            <person name="Sharon I."/>
            <person name="Castelle C.J."/>
            <person name="Probst A.J."/>
            <person name="Thomas B.C."/>
            <person name="Singh A."/>
            <person name="Wilkins M.J."/>
            <person name="Karaoz U."/>
            <person name="Brodie E.L."/>
            <person name="Williams K.H."/>
            <person name="Hubbard S.S."/>
            <person name="Banfield J.F."/>
        </authorList>
    </citation>
    <scope>NUCLEOTIDE SEQUENCE [LARGE SCALE GENOMIC DNA]</scope>
</reference>
<dbReference type="InterPro" id="IPR029063">
    <property type="entry name" value="SAM-dependent_MTases_sf"/>
</dbReference>
<dbReference type="PANTHER" id="PTHR43861:SF5">
    <property type="entry name" value="BLL5978 PROTEIN"/>
    <property type="match status" value="1"/>
</dbReference>
<comment type="caution">
    <text evidence="3">The sequence shown here is derived from an EMBL/GenBank/DDBJ whole genome shotgun (WGS) entry which is preliminary data.</text>
</comment>
<dbReference type="Proteomes" id="UP000178444">
    <property type="component" value="Unassembled WGS sequence"/>
</dbReference>
<keyword evidence="1" id="KW-0175">Coiled coil</keyword>
<gene>
    <name evidence="3" type="ORF">A2941_02890</name>
</gene>
<dbReference type="Gene3D" id="3.40.50.150">
    <property type="entry name" value="Vaccinia Virus protein VP39"/>
    <property type="match status" value="1"/>
</dbReference>
<evidence type="ECO:0000259" key="2">
    <source>
        <dbReference type="Pfam" id="PF08484"/>
    </source>
</evidence>
<evidence type="ECO:0000313" key="4">
    <source>
        <dbReference type="Proteomes" id="UP000178444"/>
    </source>
</evidence>
<dbReference type="Gene3D" id="3.40.50.720">
    <property type="entry name" value="NAD(P)-binding Rossmann-like Domain"/>
    <property type="match status" value="1"/>
</dbReference>
<proteinExistence type="predicted"/>
<evidence type="ECO:0000256" key="1">
    <source>
        <dbReference type="SAM" id="Coils"/>
    </source>
</evidence>